<dbReference type="AlphaFoldDB" id="A0A1I0PB48"/>
<dbReference type="InterPro" id="IPR045490">
    <property type="entry name" value="DUF6432"/>
</dbReference>
<name>A0A1I0PB48_9EURY</name>
<protein>
    <recommendedName>
        <fullName evidence="3">MarR family transcriptional regulator</fullName>
    </recommendedName>
</protein>
<evidence type="ECO:0008006" key="3">
    <source>
        <dbReference type="Google" id="ProtNLM"/>
    </source>
</evidence>
<proteinExistence type="predicted"/>
<evidence type="ECO:0000313" key="1">
    <source>
        <dbReference type="EMBL" id="SEW11467.1"/>
    </source>
</evidence>
<sequence>MPAKREYRDRPGTEVAVLDALVERANGGMTVFELRASVDADIDGIEDALGSLTSDGLVHAEESDGRTKFTVDDRVVPSPEDESHEDSIFDAIKRRIGL</sequence>
<organism evidence="1 2">
    <name type="scientific">Halobacterium jilantaiense</name>
    <dbReference type="NCBI Taxonomy" id="355548"/>
    <lineage>
        <taxon>Archaea</taxon>
        <taxon>Methanobacteriati</taxon>
        <taxon>Methanobacteriota</taxon>
        <taxon>Stenosarchaea group</taxon>
        <taxon>Halobacteria</taxon>
        <taxon>Halobacteriales</taxon>
        <taxon>Halobacteriaceae</taxon>
        <taxon>Halobacterium</taxon>
    </lineage>
</organism>
<dbReference type="OrthoDB" id="306709at2157"/>
<dbReference type="Proteomes" id="UP000198518">
    <property type="component" value="Unassembled WGS sequence"/>
</dbReference>
<dbReference type="RefSeq" id="WP_089668754.1">
    <property type="nucleotide sequence ID" value="NZ_FOJA01000001.1"/>
</dbReference>
<evidence type="ECO:0000313" key="2">
    <source>
        <dbReference type="Proteomes" id="UP000198518"/>
    </source>
</evidence>
<dbReference type="STRING" id="355548.SAMN04487945_1548"/>
<keyword evidence="2" id="KW-1185">Reference proteome</keyword>
<accession>A0A1I0PB48</accession>
<reference evidence="1 2" key="1">
    <citation type="submission" date="2016-10" db="EMBL/GenBank/DDBJ databases">
        <authorList>
            <person name="de Groot N.N."/>
        </authorList>
    </citation>
    <scope>NUCLEOTIDE SEQUENCE [LARGE SCALE GENOMIC DNA]</scope>
    <source>
        <strain evidence="1 2">CGMCC 1.5337</strain>
    </source>
</reference>
<dbReference type="Pfam" id="PF20024">
    <property type="entry name" value="DUF6432"/>
    <property type="match status" value="1"/>
</dbReference>
<dbReference type="EMBL" id="FOJA01000001">
    <property type="protein sequence ID" value="SEW11467.1"/>
    <property type="molecule type" value="Genomic_DNA"/>
</dbReference>
<gene>
    <name evidence="1" type="ORF">SAMN04487945_1548</name>
</gene>